<keyword evidence="1" id="KW-0175">Coiled coil</keyword>
<dbReference type="Pfam" id="PF03050">
    <property type="entry name" value="DDE_Tnp_IS66"/>
    <property type="match status" value="1"/>
</dbReference>
<dbReference type="NCBIfam" id="NF033517">
    <property type="entry name" value="transpos_IS66"/>
    <property type="match status" value="1"/>
</dbReference>
<dbReference type="Pfam" id="PF13817">
    <property type="entry name" value="DDE_Tnp_IS66_C"/>
    <property type="match status" value="1"/>
</dbReference>
<dbReference type="Gene3D" id="1.10.287.1490">
    <property type="match status" value="1"/>
</dbReference>
<dbReference type="EMBL" id="DAAXGR010000015">
    <property type="protein sequence ID" value="HAG0930183.1"/>
    <property type="molecule type" value="Genomic_DNA"/>
</dbReference>
<dbReference type="PANTHER" id="PTHR33678">
    <property type="entry name" value="BLL1576 PROTEIN"/>
    <property type="match status" value="1"/>
</dbReference>
<dbReference type="InterPro" id="IPR024474">
    <property type="entry name" value="Znf_dom_IS66"/>
</dbReference>
<evidence type="ECO:0000313" key="7">
    <source>
        <dbReference type="EMBL" id="HAG0930183.1"/>
    </source>
</evidence>
<organism evidence="7">
    <name type="scientific">Salmonella enterica</name>
    <name type="common">Salmonella choleraesuis</name>
    <dbReference type="NCBI Taxonomy" id="28901"/>
    <lineage>
        <taxon>Bacteria</taxon>
        <taxon>Pseudomonadati</taxon>
        <taxon>Pseudomonadota</taxon>
        <taxon>Gammaproteobacteria</taxon>
        <taxon>Enterobacterales</taxon>
        <taxon>Enterobacteriaceae</taxon>
        <taxon>Salmonella</taxon>
    </lineage>
</organism>
<accession>A0A757W0R7</accession>
<evidence type="ECO:0000256" key="2">
    <source>
        <dbReference type="SAM" id="MobiDB-lite"/>
    </source>
</evidence>
<feature type="coiled-coil region" evidence="1">
    <location>
        <begin position="2"/>
        <end position="73"/>
    </location>
</feature>
<dbReference type="InterPro" id="IPR004291">
    <property type="entry name" value="Transposase_IS66_central"/>
</dbReference>
<feature type="domain" description="Transposase TnpC homeodomain" evidence="5">
    <location>
        <begin position="25"/>
        <end position="118"/>
    </location>
</feature>
<sequence length="519" mass="58887">MLRQQQARLRQYAGQVAGYEQEIERLKAQLDKLRRMLFGQSSEKKRHKLENQIRQAEKRLSELENRLNTARGYLEDAAAIIDSPETSPLPEQSVVDTPAVASRKSSRKPLPAELPRETHRLLPAETACPACGGALKVMAETISEQLEIINTAFKVIETVRPKLACSRCDVIVQAPLPPKPIERSYASPGLLARILVSKYCEHIPLYRQSEIYARQGVELSRNTMMRWVSEIADRLSPLYIALNSYVLEAGKVHTDDTPVKVLAPGNGKTKTGRLWVYVRDDRNAGSSLPAAVWFAYSADRKGEHPQRHLAEYRGVLQADAYNAYDALYETGRVKEAACLAHARRKIYDEDDRRPTEVTKEALRRIAELYAIEAEIRGSPADERLAVRKVRSVPLMQSMYDWIQLQRKKLSNHAEMAKAFDYIQNHWDALNEFCRDGWVEIDNNIGENALRTVAVGRKNYLFFGSDKGGKSAAIIYSLLGTCKLNGVEPESWLREVIGKINNWPSNRVYELLPWNFSPVK</sequence>
<feature type="domain" description="Transposase IS66 central" evidence="3">
    <location>
        <begin position="183"/>
        <end position="469"/>
    </location>
</feature>
<dbReference type="InterPro" id="IPR052344">
    <property type="entry name" value="Transposase-related"/>
</dbReference>
<reference evidence="7" key="2">
    <citation type="submission" date="2020-02" db="EMBL/GenBank/DDBJ databases">
        <authorList>
            <consortium name="NCBI Pathogen Detection Project"/>
        </authorList>
    </citation>
    <scope>NUCLEOTIDE SEQUENCE</scope>
    <source>
        <strain evidence="7">MA.CK_94/00004459</strain>
    </source>
</reference>
<feature type="region of interest" description="Disordered" evidence="2">
    <location>
        <begin position="84"/>
        <end position="111"/>
    </location>
</feature>
<evidence type="ECO:0000259" key="4">
    <source>
        <dbReference type="Pfam" id="PF13005"/>
    </source>
</evidence>
<dbReference type="Pfam" id="PF13005">
    <property type="entry name" value="zf-IS66"/>
    <property type="match status" value="1"/>
</dbReference>
<comment type="caution">
    <text evidence="7">The sequence shown here is derived from an EMBL/GenBank/DDBJ whole genome shotgun (WGS) entry which is preliminary data.</text>
</comment>
<gene>
    <name evidence="7" type="ORF">G8S40_004235</name>
</gene>
<dbReference type="PANTHER" id="PTHR33678:SF1">
    <property type="entry name" value="BLL1576 PROTEIN"/>
    <property type="match status" value="1"/>
</dbReference>
<proteinExistence type="predicted"/>
<dbReference type="InterPro" id="IPR039552">
    <property type="entry name" value="IS66_C"/>
</dbReference>
<feature type="domain" description="Transposase IS66 C-terminal" evidence="6">
    <location>
        <begin position="476"/>
        <end position="513"/>
    </location>
</feature>
<evidence type="ECO:0000259" key="3">
    <source>
        <dbReference type="Pfam" id="PF03050"/>
    </source>
</evidence>
<dbReference type="InterPro" id="IPR024463">
    <property type="entry name" value="Transposase_TnpC_homeodom"/>
</dbReference>
<feature type="domain" description="Transposase IS66 zinc-finger binding" evidence="4">
    <location>
        <begin position="125"/>
        <end position="169"/>
    </location>
</feature>
<evidence type="ECO:0000259" key="5">
    <source>
        <dbReference type="Pfam" id="PF13007"/>
    </source>
</evidence>
<dbReference type="Pfam" id="PF13007">
    <property type="entry name" value="LZ_Tnp_IS66"/>
    <property type="match status" value="1"/>
</dbReference>
<evidence type="ECO:0000259" key="6">
    <source>
        <dbReference type="Pfam" id="PF13817"/>
    </source>
</evidence>
<evidence type="ECO:0000256" key="1">
    <source>
        <dbReference type="SAM" id="Coils"/>
    </source>
</evidence>
<name>A0A757W0R7_SALER</name>
<protein>
    <submittedName>
        <fullName evidence="7">IS66 family transposase</fullName>
    </submittedName>
</protein>
<reference evidence="7" key="1">
    <citation type="journal article" date="2018" name="Genome Biol.">
        <title>SKESA: strategic k-mer extension for scrupulous assemblies.</title>
        <authorList>
            <person name="Souvorov A."/>
            <person name="Agarwala R."/>
            <person name="Lipman D.J."/>
        </authorList>
    </citation>
    <scope>NUCLEOTIDE SEQUENCE</scope>
    <source>
        <strain evidence="7">MA.CK_94/00004459</strain>
    </source>
</reference>
<dbReference type="AlphaFoldDB" id="A0A757W0R7"/>